<dbReference type="EMBL" id="SGXM01000004">
    <property type="protein sequence ID" value="RZT36743.1"/>
    <property type="molecule type" value="Genomic_DNA"/>
</dbReference>
<evidence type="ECO:0008006" key="4">
    <source>
        <dbReference type="Google" id="ProtNLM"/>
    </source>
</evidence>
<dbReference type="AlphaFoldDB" id="A0A4Q7RSZ4"/>
<protein>
    <recommendedName>
        <fullName evidence="4">HTH araC/xylS-type domain-containing protein</fullName>
    </recommendedName>
</protein>
<sequence length="253" mass="27544">MPVTGHQENSKVLNMPFGPAEGGPNRAGIRTQHSEFADLRDTGEQPACRHVNAHDPGPMQVHIRCRTTVSLQRLVPAFPMTVTAAAGELTLTRRGFTRVLQGGQRIHVPAFEQVDLLLAGGLFRPAGCVLSLGDEAAASAGMDTGLQQLRAVISGTIFQNPQESWNAHLVAQMLQTTPGRVRTALFAQGVAFTQLCRTQRLMRALFDAFLLDVSVADLKKRVGWADDKDLEAPFHDWFGVSLDTVARLREAAL</sequence>
<gene>
    <name evidence="2" type="ORF">EV147_3407</name>
</gene>
<evidence type="ECO:0000256" key="1">
    <source>
        <dbReference type="SAM" id="MobiDB-lite"/>
    </source>
</evidence>
<name>A0A4Q7RSZ4_9BURK</name>
<organism evidence="2 3">
    <name type="scientific">Cupriavidus agavae</name>
    <dbReference type="NCBI Taxonomy" id="1001822"/>
    <lineage>
        <taxon>Bacteria</taxon>
        <taxon>Pseudomonadati</taxon>
        <taxon>Pseudomonadota</taxon>
        <taxon>Betaproteobacteria</taxon>
        <taxon>Burkholderiales</taxon>
        <taxon>Burkholderiaceae</taxon>
        <taxon>Cupriavidus</taxon>
    </lineage>
</organism>
<reference evidence="2 3" key="1">
    <citation type="journal article" date="2015" name="Stand. Genomic Sci.">
        <title>Genomic Encyclopedia of Bacterial and Archaeal Type Strains, Phase III: the genomes of soil and plant-associated and newly described type strains.</title>
        <authorList>
            <person name="Whitman W.B."/>
            <person name="Woyke T."/>
            <person name="Klenk H.P."/>
            <person name="Zhou Y."/>
            <person name="Lilburn T.G."/>
            <person name="Beck B.J."/>
            <person name="De Vos P."/>
            <person name="Vandamme P."/>
            <person name="Eisen J.A."/>
            <person name="Garrity G."/>
            <person name="Hugenholtz P."/>
            <person name="Kyrpides N.C."/>
        </authorList>
    </citation>
    <scope>NUCLEOTIDE SEQUENCE [LARGE SCALE GENOMIC DNA]</scope>
    <source>
        <strain evidence="2 3">ASC-9842</strain>
    </source>
</reference>
<accession>A0A4Q7RSZ4</accession>
<proteinExistence type="predicted"/>
<feature type="compositionally biased region" description="Polar residues" evidence="1">
    <location>
        <begin position="1"/>
        <end position="12"/>
    </location>
</feature>
<evidence type="ECO:0000313" key="2">
    <source>
        <dbReference type="EMBL" id="RZT36743.1"/>
    </source>
</evidence>
<evidence type="ECO:0000313" key="3">
    <source>
        <dbReference type="Proteomes" id="UP000291078"/>
    </source>
</evidence>
<feature type="region of interest" description="Disordered" evidence="1">
    <location>
        <begin position="1"/>
        <end position="23"/>
    </location>
</feature>
<comment type="caution">
    <text evidence="2">The sequence shown here is derived from an EMBL/GenBank/DDBJ whole genome shotgun (WGS) entry which is preliminary data.</text>
</comment>
<keyword evidence="3" id="KW-1185">Reference proteome</keyword>
<dbReference type="Proteomes" id="UP000291078">
    <property type="component" value="Unassembled WGS sequence"/>
</dbReference>